<evidence type="ECO:0000313" key="3">
    <source>
        <dbReference type="Proteomes" id="UP001054945"/>
    </source>
</evidence>
<evidence type="ECO:0000313" key="2">
    <source>
        <dbReference type="EMBL" id="GIY09470.1"/>
    </source>
</evidence>
<feature type="region of interest" description="Disordered" evidence="1">
    <location>
        <begin position="28"/>
        <end position="48"/>
    </location>
</feature>
<proteinExistence type="predicted"/>
<keyword evidence="3" id="KW-1185">Reference proteome</keyword>
<dbReference type="AlphaFoldDB" id="A0AAV4QN36"/>
<evidence type="ECO:0000256" key="1">
    <source>
        <dbReference type="SAM" id="MobiDB-lite"/>
    </source>
</evidence>
<gene>
    <name evidence="2" type="ORF">CEXT_54421</name>
</gene>
<comment type="caution">
    <text evidence="2">The sequence shown here is derived from an EMBL/GenBank/DDBJ whole genome shotgun (WGS) entry which is preliminary data.</text>
</comment>
<sequence length="86" mass="9912">MLKLGDVQLRGRSDGLLARNLCVGVHRHHGEKLHESPPADKRNSEPKRPNFDCQLIGKLCETMIRKLLKHLYLRIRLTSLGKFNNE</sequence>
<accession>A0AAV4QN36</accession>
<feature type="compositionally biased region" description="Basic and acidic residues" evidence="1">
    <location>
        <begin position="32"/>
        <end position="48"/>
    </location>
</feature>
<dbReference type="Proteomes" id="UP001054945">
    <property type="component" value="Unassembled WGS sequence"/>
</dbReference>
<dbReference type="EMBL" id="BPLR01006385">
    <property type="protein sequence ID" value="GIY09470.1"/>
    <property type="molecule type" value="Genomic_DNA"/>
</dbReference>
<protein>
    <submittedName>
        <fullName evidence="2">Uncharacterized protein</fullName>
    </submittedName>
</protein>
<reference evidence="2 3" key="1">
    <citation type="submission" date="2021-06" db="EMBL/GenBank/DDBJ databases">
        <title>Caerostris extrusa draft genome.</title>
        <authorList>
            <person name="Kono N."/>
            <person name="Arakawa K."/>
        </authorList>
    </citation>
    <scope>NUCLEOTIDE SEQUENCE [LARGE SCALE GENOMIC DNA]</scope>
</reference>
<name>A0AAV4QN36_CAEEX</name>
<organism evidence="2 3">
    <name type="scientific">Caerostris extrusa</name>
    <name type="common">Bark spider</name>
    <name type="synonym">Caerostris bankana</name>
    <dbReference type="NCBI Taxonomy" id="172846"/>
    <lineage>
        <taxon>Eukaryota</taxon>
        <taxon>Metazoa</taxon>
        <taxon>Ecdysozoa</taxon>
        <taxon>Arthropoda</taxon>
        <taxon>Chelicerata</taxon>
        <taxon>Arachnida</taxon>
        <taxon>Araneae</taxon>
        <taxon>Araneomorphae</taxon>
        <taxon>Entelegynae</taxon>
        <taxon>Araneoidea</taxon>
        <taxon>Araneidae</taxon>
        <taxon>Caerostris</taxon>
    </lineage>
</organism>